<feature type="compositionally biased region" description="Basic and acidic residues" evidence="1">
    <location>
        <begin position="71"/>
        <end position="85"/>
    </location>
</feature>
<reference evidence="2 3" key="1">
    <citation type="submission" date="2024-01" db="EMBL/GenBank/DDBJ databases">
        <title>The genomes of 5 underutilized Papilionoideae crops provide insights into root nodulation and disease resistanc.</title>
        <authorList>
            <person name="Jiang F."/>
        </authorList>
    </citation>
    <scope>NUCLEOTIDE SEQUENCE [LARGE SCALE GENOMIC DNA]</scope>
    <source>
        <strain evidence="2">DUOXIRENSHENG_FW03</strain>
        <tissue evidence="2">Leaves</tissue>
    </source>
</reference>
<gene>
    <name evidence="2" type="ORF">VNO78_18642</name>
</gene>
<dbReference type="EMBL" id="JAYMYS010000004">
    <property type="protein sequence ID" value="KAK7397470.1"/>
    <property type="molecule type" value="Genomic_DNA"/>
</dbReference>
<evidence type="ECO:0000256" key="1">
    <source>
        <dbReference type="SAM" id="MobiDB-lite"/>
    </source>
</evidence>
<organism evidence="2 3">
    <name type="scientific">Psophocarpus tetragonolobus</name>
    <name type="common">Winged bean</name>
    <name type="synonym">Dolichos tetragonolobus</name>
    <dbReference type="NCBI Taxonomy" id="3891"/>
    <lineage>
        <taxon>Eukaryota</taxon>
        <taxon>Viridiplantae</taxon>
        <taxon>Streptophyta</taxon>
        <taxon>Embryophyta</taxon>
        <taxon>Tracheophyta</taxon>
        <taxon>Spermatophyta</taxon>
        <taxon>Magnoliopsida</taxon>
        <taxon>eudicotyledons</taxon>
        <taxon>Gunneridae</taxon>
        <taxon>Pentapetalae</taxon>
        <taxon>rosids</taxon>
        <taxon>fabids</taxon>
        <taxon>Fabales</taxon>
        <taxon>Fabaceae</taxon>
        <taxon>Papilionoideae</taxon>
        <taxon>50 kb inversion clade</taxon>
        <taxon>NPAAA clade</taxon>
        <taxon>indigoferoid/millettioid clade</taxon>
        <taxon>Phaseoleae</taxon>
        <taxon>Psophocarpus</taxon>
    </lineage>
</organism>
<evidence type="ECO:0000313" key="3">
    <source>
        <dbReference type="Proteomes" id="UP001386955"/>
    </source>
</evidence>
<accession>A0AAN9XM10</accession>
<dbReference type="AlphaFoldDB" id="A0AAN9XM10"/>
<feature type="region of interest" description="Disordered" evidence="1">
    <location>
        <begin position="63"/>
        <end position="97"/>
    </location>
</feature>
<evidence type="ECO:0000313" key="2">
    <source>
        <dbReference type="EMBL" id="KAK7397470.1"/>
    </source>
</evidence>
<protein>
    <submittedName>
        <fullName evidence="2">Uncharacterized protein</fullName>
    </submittedName>
</protein>
<name>A0AAN9XM10_PSOTE</name>
<proteinExistence type="predicted"/>
<dbReference type="Proteomes" id="UP001386955">
    <property type="component" value="Unassembled WGS sequence"/>
</dbReference>
<keyword evidence="3" id="KW-1185">Reference proteome</keyword>
<sequence>MHISEARIGVGIPKITFPTEGDDGSHREESAATRRHLLQYLGHKNSFAPYAYELETFSKQMRFKQSGYTKKGKDRDQQGKKKEPYGECPYRGLRYTQ</sequence>
<comment type="caution">
    <text evidence="2">The sequence shown here is derived from an EMBL/GenBank/DDBJ whole genome shotgun (WGS) entry which is preliminary data.</text>
</comment>